<evidence type="ECO:0000313" key="1">
    <source>
        <dbReference type="EMBL" id="SDC25533.1"/>
    </source>
</evidence>
<dbReference type="STRING" id="530584.SAMN05421630_1011005"/>
<proteinExistence type="predicted"/>
<sequence>MKVDEWLSGARDALSVRRVYGEPVIHNGVTMVPAATINGGSGAGQGHDDKGQEGEGGGFGLGARPAGAYLIKDSTVKWVPAVDVNRLVMATAAVAIAYFLTRTRYAKAKALVPAEHTHALP</sequence>
<dbReference type="Proteomes" id="UP000199494">
    <property type="component" value="Unassembled WGS sequence"/>
</dbReference>
<dbReference type="OrthoDB" id="3830295at2"/>
<dbReference type="AlphaFoldDB" id="A0A222VZ61"/>
<dbReference type="KEGG" id="pmad:BAY61_13110"/>
<keyword evidence="2" id="KW-1185">Reference proteome</keyword>
<reference evidence="1 2" key="1">
    <citation type="submission" date="2016-10" db="EMBL/GenBank/DDBJ databases">
        <authorList>
            <person name="de Groot N.N."/>
        </authorList>
    </citation>
    <scope>NUCLEOTIDE SEQUENCE [LARGE SCALE GENOMIC DNA]</scope>
    <source>
        <strain evidence="1 2">CGMCC 4.5506</strain>
    </source>
</reference>
<protein>
    <submittedName>
        <fullName evidence="1">Uncharacterized protein</fullName>
    </submittedName>
</protein>
<evidence type="ECO:0000313" key="2">
    <source>
        <dbReference type="Proteomes" id="UP000199494"/>
    </source>
</evidence>
<gene>
    <name evidence="1" type="ORF">SAMN05421630_1011005</name>
</gene>
<dbReference type="RefSeq" id="WP_091798871.1">
    <property type="nucleotide sequence ID" value="NZ_CP016353.1"/>
</dbReference>
<name>A0A222VZ61_9PSEU</name>
<accession>A0A222VZ61</accession>
<dbReference type="EMBL" id="FMZE01000001">
    <property type="protein sequence ID" value="SDC25533.1"/>
    <property type="molecule type" value="Genomic_DNA"/>
</dbReference>
<organism evidence="1 2">
    <name type="scientific">Prauserella marina</name>
    <dbReference type="NCBI Taxonomy" id="530584"/>
    <lineage>
        <taxon>Bacteria</taxon>
        <taxon>Bacillati</taxon>
        <taxon>Actinomycetota</taxon>
        <taxon>Actinomycetes</taxon>
        <taxon>Pseudonocardiales</taxon>
        <taxon>Pseudonocardiaceae</taxon>
        <taxon>Prauserella</taxon>
    </lineage>
</organism>